<dbReference type="PRINTS" id="PR00723">
    <property type="entry name" value="SUBTILISIN"/>
</dbReference>
<dbReference type="InterPro" id="IPR015500">
    <property type="entry name" value="Peptidase_S8_subtilisin-rel"/>
</dbReference>
<dbReference type="Gene3D" id="2.60.40.3170">
    <property type="match status" value="1"/>
</dbReference>
<dbReference type="SUPFAM" id="SSF52743">
    <property type="entry name" value="Subtilisin-like"/>
    <property type="match status" value="1"/>
</dbReference>
<dbReference type="Gene3D" id="1.25.40.710">
    <property type="match status" value="1"/>
</dbReference>
<dbReference type="Gene3D" id="3.40.50.200">
    <property type="entry name" value="Peptidase S8/S53 domain"/>
    <property type="match status" value="2"/>
</dbReference>
<keyword evidence="6 8" id="KW-0378">Hydrolase</keyword>
<keyword evidence="5 8" id="KW-0645">Protease</keyword>
<feature type="active site" description="Charge relay system" evidence="8">
    <location>
        <position position="44"/>
    </location>
</feature>
<proteinExistence type="inferred from homology"/>
<evidence type="ECO:0000256" key="3">
    <source>
        <dbReference type="ARBA" id="ARBA00012462"/>
    </source>
</evidence>
<dbReference type="InterPro" id="IPR046939">
    <property type="entry name" value="TPPII_C_sf"/>
</dbReference>
<dbReference type="InterPro" id="IPR048383">
    <property type="entry name" value="TPPII_Ig-like-1"/>
</dbReference>
<dbReference type="PROSITE" id="PS51892">
    <property type="entry name" value="SUBTILASE"/>
    <property type="match status" value="1"/>
</dbReference>
<feature type="domain" description="Tripeptidyl peptidase II second Ig-like" evidence="10">
    <location>
        <begin position="817"/>
        <end position="1002"/>
    </location>
</feature>
<feature type="domain" description="Peptidase S8/S53" evidence="9">
    <location>
        <begin position="35"/>
        <end position="493"/>
    </location>
</feature>
<evidence type="ECO:0000259" key="9">
    <source>
        <dbReference type="Pfam" id="PF00082"/>
    </source>
</evidence>
<gene>
    <name evidence="13" type="ORF">BASA50_006202</name>
</gene>
<comment type="catalytic activity">
    <reaction evidence="1">
        <text>Release of an N-terminal tripeptide from a polypeptide.</text>
        <dbReference type="EC" id="3.4.14.10"/>
    </reaction>
</comment>
<reference evidence="13 14" key="1">
    <citation type="submission" date="2021-02" db="EMBL/GenBank/DDBJ databases">
        <title>Variation within the Batrachochytrium salamandrivorans European outbreak.</title>
        <authorList>
            <person name="Kelly M."/>
            <person name="Pasmans F."/>
            <person name="Shea T.P."/>
            <person name="Munoz J.F."/>
            <person name="Carranza S."/>
            <person name="Cuomo C.A."/>
            <person name="Martel A."/>
        </authorList>
    </citation>
    <scope>NUCLEOTIDE SEQUENCE [LARGE SCALE GENOMIC DNA]</scope>
    <source>
        <strain evidence="13 14">AMFP18/2</strain>
    </source>
</reference>
<dbReference type="Pfam" id="PF21316">
    <property type="entry name" value="TPPII_GBD"/>
    <property type="match status" value="1"/>
</dbReference>
<protein>
    <recommendedName>
        <fullName evidence="3">tripeptidyl-peptidase II</fullName>
        <ecNumber evidence="3">3.4.14.10</ecNumber>
    </recommendedName>
</protein>
<accession>A0ABQ8FDV9</accession>
<feature type="domain" description="Tripeptidyl-peptidase II galactose-binding" evidence="12">
    <location>
        <begin position="668"/>
        <end position="763"/>
    </location>
</feature>
<keyword evidence="4" id="KW-0031">Aminopeptidase</keyword>
<dbReference type="InterPro" id="IPR000209">
    <property type="entry name" value="Peptidase_S8/S53_dom"/>
</dbReference>
<dbReference type="InterPro" id="IPR022229">
    <property type="entry name" value="TPPII_Ig-like-2"/>
</dbReference>
<comment type="similarity">
    <text evidence="2 8">Belongs to the peptidase S8 family.</text>
</comment>
<dbReference type="InterPro" id="IPR050131">
    <property type="entry name" value="Peptidase_S8_subtilisin-like"/>
</dbReference>
<evidence type="ECO:0000256" key="2">
    <source>
        <dbReference type="ARBA" id="ARBA00011073"/>
    </source>
</evidence>
<evidence type="ECO:0000256" key="7">
    <source>
        <dbReference type="ARBA" id="ARBA00022825"/>
    </source>
</evidence>
<dbReference type="EC" id="3.4.14.10" evidence="3"/>
<dbReference type="EMBL" id="JAFCIX010000325">
    <property type="protein sequence ID" value="KAH6594940.1"/>
    <property type="molecule type" value="Genomic_DNA"/>
</dbReference>
<evidence type="ECO:0000256" key="8">
    <source>
        <dbReference type="PROSITE-ProRule" id="PRU01240"/>
    </source>
</evidence>
<comment type="caution">
    <text evidence="13">The sequence shown here is derived from an EMBL/GenBank/DDBJ whole genome shotgun (WGS) entry which is preliminary data.</text>
</comment>
<dbReference type="Pfam" id="PF00082">
    <property type="entry name" value="Peptidase_S8"/>
    <property type="match status" value="1"/>
</dbReference>
<dbReference type="PANTHER" id="PTHR43806">
    <property type="entry name" value="PEPTIDASE S8"/>
    <property type="match status" value="1"/>
</dbReference>
<evidence type="ECO:0000256" key="5">
    <source>
        <dbReference type="ARBA" id="ARBA00022670"/>
    </source>
</evidence>
<dbReference type="PANTHER" id="PTHR43806:SF14">
    <property type="entry name" value="TRIPEPTIDYL-PEPTIDASE 2"/>
    <property type="match status" value="1"/>
</dbReference>
<feature type="domain" description="Tripeptidyl-peptidase II first Ig-like" evidence="11">
    <location>
        <begin position="527"/>
        <end position="644"/>
    </location>
</feature>
<dbReference type="Pfam" id="PF12580">
    <property type="entry name" value="TPPII"/>
    <property type="match status" value="1"/>
</dbReference>
<evidence type="ECO:0000256" key="1">
    <source>
        <dbReference type="ARBA" id="ARBA00001910"/>
    </source>
</evidence>
<evidence type="ECO:0000259" key="11">
    <source>
        <dbReference type="Pfam" id="PF21223"/>
    </source>
</evidence>
<dbReference type="InterPro" id="IPR048384">
    <property type="entry name" value="TPPII_GBD"/>
</dbReference>
<keyword evidence="14" id="KW-1185">Reference proteome</keyword>
<evidence type="ECO:0000256" key="6">
    <source>
        <dbReference type="ARBA" id="ARBA00022801"/>
    </source>
</evidence>
<dbReference type="InterPro" id="IPR036852">
    <property type="entry name" value="Peptidase_S8/S53_dom_sf"/>
</dbReference>
<evidence type="ECO:0000259" key="12">
    <source>
        <dbReference type="Pfam" id="PF21316"/>
    </source>
</evidence>
<feature type="active site" description="Charge relay system" evidence="8">
    <location>
        <position position="270"/>
    </location>
</feature>
<evidence type="ECO:0000256" key="4">
    <source>
        <dbReference type="ARBA" id="ARBA00022438"/>
    </source>
</evidence>
<evidence type="ECO:0000259" key="10">
    <source>
        <dbReference type="Pfam" id="PF12580"/>
    </source>
</evidence>
<keyword evidence="7 8" id="KW-0720">Serine protease</keyword>
<dbReference type="Proteomes" id="UP001648503">
    <property type="component" value="Unassembled WGS sequence"/>
</dbReference>
<dbReference type="InterPro" id="IPR046940">
    <property type="entry name" value="TPPII_Ig-like_sf"/>
</dbReference>
<sequence length="1324" mass="144888">MSSLPHRMNFPVEGLLPKNETEAASFIASNPDMDGRGTVVAILDTGVDPGAPGLQLTSHGLPKISHLIDCTGAGDVPCLTVVEPTASATVDGTSLGTIVGLSGRTLKLGNWVCPTNKFRLGLKHSSDLYPGVLVEKLQKSRKEKTLIDHHALLTTAKEQAIAYEKSAVSGDEATLTNNDHKARVEVLQGFIKTYEDPGIWMDCVVFHDGTTWRAVIDLNETGDLTHATALASYSEERQFLCFGDDSMLNFSVNIYDNGEMLSIVTLAGSHGTHVAAITAANYPEDARLNGIAPGAQIVSLKIGDTRLGSMETGSGLVRAAIELARLNIDLANISYGEAAALPDMGRFIELLREDIINKKGCIVVASGGNAGPALTTVGAPGGTGSAVIGVGAYVSHSMMDAEYAMLDKVEERAYTWSSRGPSSDGDVGVDIFAPGAAITSVPQYTIQRSQLMNGTSMSSPNCCGCLALLVSGLKAKQISYTPYLLKAAIQVTGRDINDPFGIRFVQVEKAWKYLTETAKDYLPSTLHYAITIPDRNKARGVYLRDIVETSELQHLSVTVDPIFPRKDEASQNLSKLSMEVQVSLRSSERWITAPNFVLINNAGRTFSIRVDPTQLKPGFHYGTITGHDSNKPDVGPLFTIPITVCKPDVAPSLLTDAPFYVKYESLRFKSGDIQRRFIHVPLGANFAELIMRSEDRQTPANFYVHMMQLHPQTRYPVYEKKYTFNLNSVGSGTPSEDSVYRKHFSVLPNVTIELCLAQFWSSLDPSTVSVELKFHGVLAAASSSTMGGNGVSSGSGGDLIYVNPGSNGFSRIDVVAPIRHESIAPSVSLDTLRKSIHASESALSPLKSRDVLPDTRQLHQLVLTYSFKLAEAGSVTPRFPRMNSMLYDSSLENFGLFVFDSNKQTKAFRDIYPKAIKLSEGVYTLRAQVVSSSLEILDKLRTMPLVMDTTLAKAVTLSAFETLAGSMSGDASASYKRKQLSRGQRSVFWLGDVAPGSLPKESKHGDLLVGKMDLTSTKIDGNLYSVAYLVPPEIKKDESSDVKLVGEKVLVKDDTTLITEAVRDLEISWIKKLKEDDKRSLLLEKLEAENPAHLPLFKQKLEHLIEKSHQFTSGLPMSAELSQQILATVTHILEIIDEDLVARYFGVQHDVDMGGEKMRAEKKEMELHRELLSVAYRWKAAVYSSMHMHAMASSKPTEDKQQSVATPSEAATKTDLLPLFDAALVKYAQWLPSSSSPAVADGHYLLLSVWRGRLRGHLGISLRSLNKYIADAKNTAAGEETARGIWKAAFEQRLSILEELQWTLWFNYETNWKSLRFPSEFAPF</sequence>
<evidence type="ECO:0000313" key="13">
    <source>
        <dbReference type="EMBL" id="KAH6594940.1"/>
    </source>
</evidence>
<dbReference type="Pfam" id="PF21223">
    <property type="entry name" value="TPPII_Ig-like-1"/>
    <property type="match status" value="1"/>
</dbReference>
<dbReference type="PROSITE" id="PS00138">
    <property type="entry name" value="SUBTILASE_SER"/>
    <property type="match status" value="1"/>
</dbReference>
<organism evidence="13 14">
    <name type="scientific">Batrachochytrium salamandrivorans</name>
    <dbReference type="NCBI Taxonomy" id="1357716"/>
    <lineage>
        <taxon>Eukaryota</taxon>
        <taxon>Fungi</taxon>
        <taxon>Fungi incertae sedis</taxon>
        <taxon>Chytridiomycota</taxon>
        <taxon>Chytridiomycota incertae sedis</taxon>
        <taxon>Chytridiomycetes</taxon>
        <taxon>Rhizophydiales</taxon>
        <taxon>Rhizophydiales incertae sedis</taxon>
        <taxon>Batrachochytrium</taxon>
    </lineage>
</organism>
<feature type="active site" description="Charge relay system" evidence="8">
    <location>
        <position position="456"/>
    </location>
</feature>
<evidence type="ECO:0000313" key="14">
    <source>
        <dbReference type="Proteomes" id="UP001648503"/>
    </source>
</evidence>
<name>A0ABQ8FDV9_9FUNG</name>
<dbReference type="InterPro" id="IPR023828">
    <property type="entry name" value="Peptidase_S8_Ser-AS"/>
</dbReference>